<dbReference type="CDD" id="cd00093">
    <property type="entry name" value="HTH_XRE"/>
    <property type="match status" value="1"/>
</dbReference>
<gene>
    <name evidence="2" type="ORF">GCM10011385_00040</name>
</gene>
<dbReference type="GO" id="GO:0003677">
    <property type="term" value="F:DNA binding"/>
    <property type="evidence" value="ECO:0007669"/>
    <property type="project" value="InterPro"/>
</dbReference>
<evidence type="ECO:0000313" key="3">
    <source>
        <dbReference type="Proteomes" id="UP000636264"/>
    </source>
</evidence>
<dbReference type="Proteomes" id="UP000636264">
    <property type="component" value="Unassembled WGS sequence"/>
</dbReference>
<sequence length="70" mass="7703">MHISAMKNLDVREIRKACGLTQRELASEMGVNLSTVWRWENVSPPSGPARALLAAMADREKSLPKKGRAA</sequence>
<dbReference type="Gene3D" id="1.10.260.40">
    <property type="entry name" value="lambda repressor-like DNA-binding domains"/>
    <property type="match status" value="1"/>
</dbReference>
<accession>A0A916VXF1</accession>
<protein>
    <recommendedName>
        <fullName evidence="1">HTH cro/C1-type domain-containing protein</fullName>
    </recommendedName>
</protein>
<reference evidence="2" key="1">
    <citation type="journal article" date="2014" name="Int. J. Syst. Evol. Microbiol.">
        <title>Complete genome sequence of Corynebacterium casei LMG S-19264T (=DSM 44701T), isolated from a smear-ripened cheese.</title>
        <authorList>
            <consortium name="US DOE Joint Genome Institute (JGI-PGF)"/>
            <person name="Walter F."/>
            <person name="Albersmeier A."/>
            <person name="Kalinowski J."/>
            <person name="Ruckert C."/>
        </authorList>
    </citation>
    <scope>NUCLEOTIDE SEQUENCE</scope>
    <source>
        <strain evidence="2">CGMCC 1.15320</strain>
    </source>
</reference>
<dbReference type="Pfam" id="PF01381">
    <property type="entry name" value="HTH_3"/>
    <property type="match status" value="1"/>
</dbReference>
<name>A0A916VXF1_9HYPH</name>
<organism evidence="2 3">
    <name type="scientific">Nitratireductor aestuarii</name>
    <dbReference type="NCBI Taxonomy" id="1735103"/>
    <lineage>
        <taxon>Bacteria</taxon>
        <taxon>Pseudomonadati</taxon>
        <taxon>Pseudomonadota</taxon>
        <taxon>Alphaproteobacteria</taxon>
        <taxon>Hyphomicrobiales</taxon>
        <taxon>Phyllobacteriaceae</taxon>
        <taxon>Nitratireductor</taxon>
    </lineage>
</organism>
<dbReference type="AlphaFoldDB" id="A0A916VXF1"/>
<dbReference type="SUPFAM" id="SSF47413">
    <property type="entry name" value="lambda repressor-like DNA-binding domains"/>
    <property type="match status" value="1"/>
</dbReference>
<reference evidence="2" key="2">
    <citation type="submission" date="2020-09" db="EMBL/GenBank/DDBJ databases">
        <authorList>
            <person name="Sun Q."/>
            <person name="Zhou Y."/>
        </authorList>
    </citation>
    <scope>NUCLEOTIDE SEQUENCE</scope>
    <source>
        <strain evidence="2">CGMCC 1.15320</strain>
    </source>
</reference>
<dbReference type="InterPro" id="IPR001387">
    <property type="entry name" value="Cro/C1-type_HTH"/>
</dbReference>
<dbReference type="PROSITE" id="PS50943">
    <property type="entry name" value="HTH_CROC1"/>
    <property type="match status" value="1"/>
</dbReference>
<keyword evidence="3" id="KW-1185">Reference proteome</keyword>
<evidence type="ECO:0000313" key="2">
    <source>
        <dbReference type="EMBL" id="GGA50797.1"/>
    </source>
</evidence>
<dbReference type="EMBL" id="BMIF01000001">
    <property type="protein sequence ID" value="GGA50797.1"/>
    <property type="molecule type" value="Genomic_DNA"/>
</dbReference>
<dbReference type="InterPro" id="IPR010982">
    <property type="entry name" value="Lambda_DNA-bd_dom_sf"/>
</dbReference>
<comment type="caution">
    <text evidence="2">The sequence shown here is derived from an EMBL/GenBank/DDBJ whole genome shotgun (WGS) entry which is preliminary data.</text>
</comment>
<proteinExistence type="predicted"/>
<feature type="domain" description="HTH cro/C1-type" evidence="1">
    <location>
        <begin position="11"/>
        <end position="41"/>
    </location>
</feature>
<evidence type="ECO:0000259" key="1">
    <source>
        <dbReference type="PROSITE" id="PS50943"/>
    </source>
</evidence>